<evidence type="ECO:0000256" key="1">
    <source>
        <dbReference type="SAM" id="SignalP"/>
    </source>
</evidence>
<dbReference type="EMBL" id="JASCRY010000003">
    <property type="protein sequence ID" value="MDI5950382.1"/>
    <property type="molecule type" value="Genomic_DNA"/>
</dbReference>
<dbReference type="RefSeq" id="WP_282716964.1">
    <property type="nucleotide sequence ID" value="NZ_JASCRY010000003.1"/>
</dbReference>
<protein>
    <submittedName>
        <fullName evidence="2">DUF3570 domain-containing protein</fullName>
    </submittedName>
</protein>
<accession>A0AAW6TLB6</accession>
<keyword evidence="1" id="KW-0732">Signal</keyword>
<dbReference type="InterPro" id="IPR021953">
    <property type="entry name" value="DUF3570"/>
</dbReference>
<sequence>MKNRNLKLGCLLLLNLSGYAQTKIDSIAKISRTEIEMVYNQYIQNGNNSAITGGIGPEKLTVYGPSFNIKKISDKNVYSYTIGSDIISSASTDNIDYIKSSASVLDARVYTNFGYERKFSKNLNLNFNGGLSIESDYLSFTYGFGISKTDKSKTHNYSFDVSISNDDLRWGLVNPGYYAPTKLIYPSELRYKEWYDVYNRNSYNFKLGLWKILNKRNNFGVFPELTYQEGLLATPFHRVYFSDGSLRVENLPNRRLKGAIAIRLNSFVAGNYIIKNTFNVYEDTFGIRAFSLENETIVKVNSKLAIIPNIRFYSQSSSKYFNEYLKNSIEQSYYTSDFDLSKFKTYNIGIGIKYKNEKIKDNRLISKSFMVRYNFLERSNNLNAHSISIIFFSSKD</sequence>
<comment type="caution">
    <text evidence="2">The sequence shown here is derived from an EMBL/GenBank/DDBJ whole genome shotgun (WGS) entry which is preliminary data.</text>
</comment>
<evidence type="ECO:0000313" key="2">
    <source>
        <dbReference type="EMBL" id="MDI5950382.1"/>
    </source>
</evidence>
<feature type="signal peptide" evidence="1">
    <location>
        <begin position="1"/>
        <end position="22"/>
    </location>
</feature>
<proteinExistence type="predicted"/>
<dbReference type="Proteomes" id="UP001228643">
    <property type="component" value="Unassembled WGS sequence"/>
</dbReference>
<organism evidence="2 3">
    <name type="scientific">Flavobacterium yafengii</name>
    <dbReference type="NCBI Taxonomy" id="3041253"/>
    <lineage>
        <taxon>Bacteria</taxon>
        <taxon>Pseudomonadati</taxon>
        <taxon>Bacteroidota</taxon>
        <taxon>Flavobacteriia</taxon>
        <taxon>Flavobacteriales</taxon>
        <taxon>Flavobacteriaceae</taxon>
        <taxon>Flavobacterium</taxon>
    </lineage>
</organism>
<dbReference type="AlphaFoldDB" id="A0AAW6TLB6"/>
<gene>
    <name evidence="2" type="ORF">QLS97_12060</name>
</gene>
<keyword evidence="3" id="KW-1185">Reference proteome</keyword>
<feature type="chain" id="PRO_5043465130" evidence="1">
    <location>
        <begin position="23"/>
        <end position="396"/>
    </location>
</feature>
<name>A0AAW6TLB6_9FLAO</name>
<dbReference type="Pfam" id="PF12094">
    <property type="entry name" value="DUF3570"/>
    <property type="match status" value="1"/>
</dbReference>
<reference evidence="2 3" key="1">
    <citation type="submission" date="2023-04" db="EMBL/GenBank/DDBJ databases">
        <title>Two novel species of Flavobacterium.</title>
        <authorList>
            <person name="Liu Q."/>
            <person name="Xin Y.-H."/>
        </authorList>
    </citation>
    <scope>NUCLEOTIDE SEQUENCE [LARGE SCALE GENOMIC DNA]</scope>
    <source>
        <strain evidence="2 3">LB2P87</strain>
    </source>
</reference>
<evidence type="ECO:0000313" key="3">
    <source>
        <dbReference type="Proteomes" id="UP001228643"/>
    </source>
</evidence>